<comment type="caution">
    <text evidence="3">The sequence shown here is derived from an EMBL/GenBank/DDBJ whole genome shotgun (WGS) entry which is preliminary data.</text>
</comment>
<protein>
    <submittedName>
        <fullName evidence="3">Uncharacterized protein</fullName>
    </submittedName>
</protein>
<gene>
    <name evidence="3" type="ORF">D0861_04024</name>
</gene>
<dbReference type="Proteomes" id="UP000268823">
    <property type="component" value="Unassembled WGS sequence"/>
</dbReference>
<evidence type="ECO:0000313" key="4">
    <source>
        <dbReference type="Proteomes" id="UP000268823"/>
    </source>
</evidence>
<name>A0A3M7FLQ4_HORWE</name>
<feature type="signal peptide" evidence="2">
    <location>
        <begin position="1"/>
        <end position="21"/>
    </location>
</feature>
<feature type="compositionally biased region" description="Acidic residues" evidence="1">
    <location>
        <begin position="137"/>
        <end position="150"/>
    </location>
</feature>
<organism evidence="3 4">
    <name type="scientific">Hortaea werneckii</name>
    <name type="common">Black yeast</name>
    <name type="synonym">Cladosporium werneckii</name>
    <dbReference type="NCBI Taxonomy" id="91943"/>
    <lineage>
        <taxon>Eukaryota</taxon>
        <taxon>Fungi</taxon>
        <taxon>Dikarya</taxon>
        <taxon>Ascomycota</taxon>
        <taxon>Pezizomycotina</taxon>
        <taxon>Dothideomycetes</taxon>
        <taxon>Dothideomycetidae</taxon>
        <taxon>Mycosphaerellales</taxon>
        <taxon>Teratosphaeriaceae</taxon>
        <taxon>Hortaea</taxon>
    </lineage>
</organism>
<dbReference type="AlphaFoldDB" id="A0A3M7FLQ4"/>
<reference evidence="3 4" key="1">
    <citation type="journal article" date="2018" name="BMC Genomics">
        <title>Genomic evidence for intraspecific hybridization in a clonal and extremely halotolerant yeast.</title>
        <authorList>
            <person name="Gostincar C."/>
            <person name="Stajich J.E."/>
            <person name="Zupancic J."/>
            <person name="Zalar P."/>
            <person name="Gunde-Cimerman N."/>
        </authorList>
    </citation>
    <scope>NUCLEOTIDE SEQUENCE [LARGE SCALE GENOMIC DNA]</scope>
    <source>
        <strain evidence="3 4">EXF-2788</strain>
    </source>
</reference>
<dbReference type="EMBL" id="QWIR01000060">
    <property type="protein sequence ID" value="RMY89743.1"/>
    <property type="molecule type" value="Genomic_DNA"/>
</dbReference>
<accession>A0A3M7FLQ4</accession>
<evidence type="ECO:0000256" key="2">
    <source>
        <dbReference type="SAM" id="SignalP"/>
    </source>
</evidence>
<sequence>MKTSLLTTSLVLALGLKSVAALPTSTDAGVKAEEILAPAAVAETLARPSTPALGIMEKRTFNPLRGCWKHHCNPNLDKCQKRCDRENPRRFDKEYHQNRQERDSCKDQCYYLLSGDGNWQEMGMGDAHQEAEKMAEEEREDEKVEDEGGK</sequence>
<feature type="chain" id="PRO_5018203415" evidence="2">
    <location>
        <begin position="22"/>
        <end position="150"/>
    </location>
</feature>
<evidence type="ECO:0000256" key="1">
    <source>
        <dbReference type="SAM" id="MobiDB-lite"/>
    </source>
</evidence>
<feature type="region of interest" description="Disordered" evidence="1">
    <location>
        <begin position="120"/>
        <end position="150"/>
    </location>
</feature>
<dbReference type="OrthoDB" id="3903840at2759"/>
<dbReference type="VEuPathDB" id="FungiDB:BTJ68_06947"/>
<proteinExistence type="predicted"/>
<evidence type="ECO:0000313" key="3">
    <source>
        <dbReference type="EMBL" id="RMY89743.1"/>
    </source>
</evidence>
<feature type="compositionally biased region" description="Basic and acidic residues" evidence="1">
    <location>
        <begin position="127"/>
        <end position="136"/>
    </location>
</feature>
<keyword evidence="2" id="KW-0732">Signal</keyword>